<evidence type="ECO:0000313" key="1">
    <source>
        <dbReference type="EMBL" id="KAJ5469228.1"/>
    </source>
</evidence>
<reference evidence="1" key="2">
    <citation type="journal article" date="2023" name="IMA Fungus">
        <title>Comparative genomic study of the Penicillium genus elucidates a diverse pangenome and 15 lateral gene transfer events.</title>
        <authorList>
            <person name="Petersen C."/>
            <person name="Sorensen T."/>
            <person name="Nielsen M.R."/>
            <person name="Sondergaard T.E."/>
            <person name="Sorensen J.L."/>
            <person name="Fitzpatrick D.A."/>
            <person name="Frisvad J.C."/>
            <person name="Nielsen K.L."/>
        </authorList>
    </citation>
    <scope>NUCLEOTIDE SEQUENCE</scope>
    <source>
        <strain evidence="1">IBT 30728</strain>
    </source>
</reference>
<protein>
    <submittedName>
        <fullName evidence="1">Uncharacterized protein</fullName>
    </submittedName>
</protein>
<keyword evidence="2" id="KW-1185">Reference proteome</keyword>
<dbReference type="EMBL" id="JAPWDQ010000015">
    <property type="protein sequence ID" value="KAJ5469228.1"/>
    <property type="molecule type" value="Genomic_DNA"/>
</dbReference>
<comment type="caution">
    <text evidence="1">The sequence shown here is derived from an EMBL/GenBank/DDBJ whole genome shotgun (WGS) entry which is preliminary data.</text>
</comment>
<organism evidence="1 2">
    <name type="scientific">Penicillium diatomitis</name>
    <dbReference type="NCBI Taxonomy" id="2819901"/>
    <lineage>
        <taxon>Eukaryota</taxon>
        <taxon>Fungi</taxon>
        <taxon>Dikarya</taxon>
        <taxon>Ascomycota</taxon>
        <taxon>Pezizomycotina</taxon>
        <taxon>Eurotiomycetes</taxon>
        <taxon>Eurotiomycetidae</taxon>
        <taxon>Eurotiales</taxon>
        <taxon>Aspergillaceae</taxon>
        <taxon>Penicillium</taxon>
    </lineage>
</organism>
<dbReference type="AlphaFoldDB" id="A0A9W9WKM9"/>
<dbReference type="GeneID" id="81628691"/>
<gene>
    <name evidence="1" type="ORF">N7539_008846</name>
</gene>
<dbReference type="Proteomes" id="UP001148312">
    <property type="component" value="Unassembled WGS sequence"/>
</dbReference>
<name>A0A9W9WKM9_9EURO</name>
<reference evidence="1" key="1">
    <citation type="submission" date="2022-12" db="EMBL/GenBank/DDBJ databases">
        <authorList>
            <person name="Petersen C."/>
        </authorList>
    </citation>
    <scope>NUCLEOTIDE SEQUENCE</scope>
    <source>
        <strain evidence="1">IBT 30728</strain>
    </source>
</reference>
<sequence length="244" mass="27107">MLPNYSVAQLSSRPSRYYHGHRTDIWFPARLKAEAGAEAEDDVDSESSRSRRDDFDAGFSLLHVRFAPALSLGHGGWSPQTLAPRAVLRVMPPSNSRGAPRPQYSGWFLRPCAGNTLVAIGVARRTLQSHGKIDYQLPPKAPKRSHTVDDVDTIYTNLEKKRILLNVRRLQAAYGKTKLIGPTHWIYKVDKAAGTLTGREPDAASMELKSDLTVLIKECRSLCNCVKSRKALVHEGPIVDIHTT</sequence>
<accession>A0A9W9WKM9</accession>
<evidence type="ECO:0000313" key="2">
    <source>
        <dbReference type="Proteomes" id="UP001148312"/>
    </source>
</evidence>
<proteinExistence type="predicted"/>
<dbReference type="RefSeq" id="XP_056785818.1">
    <property type="nucleotide sequence ID" value="XM_056938441.1"/>
</dbReference>